<dbReference type="InParanoid" id="V4S6F4"/>
<dbReference type="KEGG" id="cic:CICLE_v100108861m"/>
<protein>
    <submittedName>
        <fullName evidence="1">Uncharacterized protein</fullName>
    </submittedName>
</protein>
<evidence type="ECO:0000313" key="1">
    <source>
        <dbReference type="EMBL" id="ESR43048.1"/>
    </source>
</evidence>
<proteinExistence type="predicted"/>
<dbReference type="AlphaFoldDB" id="V4S6F4"/>
<evidence type="ECO:0000313" key="2">
    <source>
        <dbReference type="Proteomes" id="UP000030687"/>
    </source>
</evidence>
<accession>V4S6F4</accession>
<dbReference type="EMBL" id="KI536861">
    <property type="protein sequence ID" value="ESR43048.1"/>
    <property type="molecule type" value="Genomic_DNA"/>
</dbReference>
<reference evidence="1 2" key="1">
    <citation type="submission" date="2013-10" db="EMBL/GenBank/DDBJ databases">
        <authorList>
            <consortium name="International Citrus Genome Consortium"/>
            <person name="Jenkins J."/>
            <person name="Schmutz J."/>
            <person name="Prochnik S."/>
            <person name="Rokhsar D."/>
            <person name="Gmitter F."/>
            <person name="Ollitrault P."/>
            <person name="Machado M."/>
            <person name="Talon M."/>
            <person name="Wincker P."/>
            <person name="Jaillon O."/>
            <person name="Morgante M."/>
        </authorList>
    </citation>
    <scope>NUCLEOTIDE SEQUENCE</scope>
    <source>
        <strain evidence="2">cv. Clemenules</strain>
    </source>
</reference>
<feature type="non-terminal residue" evidence="1">
    <location>
        <position position="33"/>
    </location>
</feature>
<organism evidence="1 2">
    <name type="scientific">Citrus clementina</name>
    <name type="common">Clementine</name>
    <name type="synonym">Citrus deliciosa x Citrus sinensis</name>
    <dbReference type="NCBI Taxonomy" id="85681"/>
    <lineage>
        <taxon>Eukaryota</taxon>
        <taxon>Viridiplantae</taxon>
        <taxon>Streptophyta</taxon>
        <taxon>Embryophyta</taxon>
        <taxon>Tracheophyta</taxon>
        <taxon>Spermatophyta</taxon>
        <taxon>Magnoliopsida</taxon>
        <taxon>eudicotyledons</taxon>
        <taxon>Gunneridae</taxon>
        <taxon>Pentapetalae</taxon>
        <taxon>rosids</taxon>
        <taxon>malvids</taxon>
        <taxon>Sapindales</taxon>
        <taxon>Rutaceae</taxon>
        <taxon>Aurantioideae</taxon>
        <taxon>Citrus</taxon>
    </lineage>
</organism>
<sequence>MVQPLEAICDSEFFLNIMDFLTVLKSFKSLPER</sequence>
<gene>
    <name evidence="1" type="ORF">CICLE_v100108861mg</name>
</gene>
<dbReference type="Gramene" id="ESR43048">
    <property type="protein sequence ID" value="ESR43048"/>
    <property type="gene ID" value="CICLE_v100108861mg"/>
</dbReference>
<name>V4S6F4_CITCL</name>
<keyword evidence="2" id="KW-1185">Reference proteome</keyword>
<dbReference type="Proteomes" id="UP000030687">
    <property type="component" value="Unassembled WGS sequence"/>
</dbReference>